<sequence length="358" mass="41715">MATRFRQPQWLAGNGFAPHVYLFRNIESGQVLYSQTPHITKYQIKQQSFRPNWENRKPSKRRDLWRPMAVAQFQSHETAVEAYNALVELKYMRQVTKRKEAEALRKRNQYEQIWYFGQYRPTWAQESVSDLNTVLDHFKLTSKIYWDSLWRKGDDKHWENLSVEHEELDKVNPREKFVVLSEVDQSWREETAQGAQKSAETQTAVPGGLLGLSLCVLLLALVQKLLVLFQGDLLLLLRVLVHAVERGVEHRVPHGEERLREVVLDSEMLVVDVVVDRVVGEQQLERIERERIPAMVVDGLERRERVQEDLLAWSQSCHQTGKPGSNGIQQEPFHGVVEQSTERVRHVQLVVARMEPSV</sequence>
<keyword evidence="3" id="KW-0689">Ribosomal protein</keyword>
<keyword evidence="5" id="KW-0496">Mitochondrion</keyword>
<reference evidence="10" key="2">
    <citation type="submission" date="2021-01" db="EMBL/GenBank/DDBJ databases">
        <authorList>
            <person name="Schikora-Tamarit M.A."/>
        </authorList>
    </citation>
    <scope>NUCLEOTIDE SEQUENCE</scope>
    <source>
        <strain evidence="10">CBS6075</strain>
    </source>
</reference>
<evidence type="ECO:0000256" key="3">
    <source>
        <dbReference type="ARBA" id="ARBA00022980"/>
    </source>
</evidence>
<dbReference type="Pfam" id="PF12829">
    <property type="entry name" value="Mhr1"/>
    <property type="match status" value="1"/>
</dbReference>
<comment type="caution">
    <text evidence="10">The sequence shown here is derived from an EMBL/GenBank/DDBJ whole genome shotgun (WGS) entry which is preliminary data.</text>
</comment>
<evidence type="ECO:0000256" key="4">
    <source>
        <dbReference type="ARBA" id="ARBA00023015"/>
    </source>
</evidence>
<evidence type="ECO:0000256" key="1">
    <source>
        <dbReference type="ARBA" id="ARBA00004173"/>
    </source>
</evidence>
<dbReference type="OrthoDB" id="5333655at2759"/>
<organism evidence="10 11">
    <name type="scientific">Ogataea philodendri</name>
    <dbReference type="NCBI Taxonomy" id="1378263"/>
    <lineage>
        <taxon>Eukaryota</taxon>
        <taxon>Fungi</taxon>
        <taxon>Dikarya</taxon>
        <taxon>Ascomycota</taxon>
        <taxon>Saccharomycotina</taxon>
        <taxon>Pichiomycetes</taxon>
        <taxon>Pichiales</taxon>
        <taxon>Pichiaceae</taxon>
        <taxon>Ogataea</taxon>
    </lineage>
</organism>
<dbReference type="GO" id="GO:0003697">
    <property type="term" value="F:single-stranded DNA binding"/>
    <property type="evidence" value="ECO:0007669"/>
    <property type="project" value="InterPro"/>
</dbReference>
<evidence type="ECO:0000256" key="8">
    <source>
        <dbReference type="ARBA" id="ARBA00035185"/>
    </source>
</evidence>
<evidence type="ECO:0000256" key="5">
    <source>
        <dbReference type="ARBA" id="ARBA00023128"/>
    </source>
</evidence>
<name>A0A9P8T091_9ASCO</name>
<evidence type="ECO:0000256" key="9">
    <source>
        <dbReference type="ARBA" id="ARBA00035511"/>
    </source>
</evidence>
<evidence type="ECO:0000313" key="11">
    <source>
        <dbReference type="Proteomes" id="UP000769157"/>
    </source>
</evidence>
<dbReference type="GO" id="GO:1990904">
    <property type="term" value="C:ribonucleoprotein complex"/>
    <property type="evidence" value="ECO:0007669"/>
    <property type="project" value="UniProtKB-KW"/>
</dbReference>
<comment type="subcellular location">
    <subcellularLocation>
        <location evidence="1">Mitochondrion</location>
    </subcellularLocation>
</comment>
<keyword evidence="4" id="KW-0805">Transcription regulation</keyword>
<reference evidence="10" key="1">
    <citation type="journal article" date="2021" name="Open Biol.">
        <title>Shared evolutionary footprints suggest mitochondrial oxidative damage underlies multiple complex I losses in fungi.</title>
        <authorList>
            <person name="Schikora-Tamarit M.A."/>
            <person name="Marcet-Houben M."/>
            <person name="Nosek J."/>
            <person name="Gabaldon T."/>
        </authorList>
    </citation>
    <scope>NUCLEOTIDE SEQUENCE</scope>
    <source>
        <strain evidence="10">CBS6075</strain>
    </source>
</reference>
<dbReference type="AlphaFoldDB" id="A0A9P8T091"/>
<keyword evidence="6" id="KW-0804">Transcription</keyword>
<dbReference type="GO" id="GO:0005739">
    <property type="term" value="C:mitochondrion"/>
    <property type="evidence" value="ECO:0007669"/>
    <property type="project" value="UniProtKB-SubCell"/>
</dbReference>
<dbReference type="PANTHER" id="PTHR28184:SF1">
    <property type="entry name" value="LARGE RIBOSOMAL SUBUNIT PROTEIN ML67"/>
    <property type="match status" value="1"/>
</dbReference>
<dbReference type="GO" id="GO:0003735">
    <property type="term" value="F:structural constituent of ribosome"/>
    <property type="evidence" value="ECO:0007669"/>
    <property type="project" value="TreeGrafter"/>
</dbReference>
<evidence type="ECO:0000256" key="7">
    <source>
        <dbReference type="ARBA" id="ARBA00023274"/>
    </source>
</evidence>
<dbReference type="RefSeq" id="XP_046058310.1">
    <property type="nucleotide sequence ID" value="XM_046207896.1"/>
</dbReference>
<dbReference type="EMBL" id="JAEUBE010000487">
    <property type="protein sequence ID" value="KAH3661186.1"/>
    <property type="molecule type" value="Genomic_DNA"/>
</dbReference>
<dbReference type="GeneID" id="70238557"/>
<protein>
    <recommendedName>
        <fullName evidence="8">Large ribosomal subunit protein mL67</fullName>
    </recommendedName>
    <alternativeName>
        <fullName evidence="9">Mitochondrial homologous recombination protein 1</fullName>
    </alternativeName>
</protein>
<dbReference type="GO" id="GO:0005840">
    <property type="term" value="C:ribosome"/>
    <property type="evidence" value="ECO:0007669"/>
    <property type="project" value="UniProtKB-KW"/>
</dbReference>
<dbReference type="GO" id="GO:0000150">
    <property type="term" value="F:DNA strand exchange activity"/>
    <property type="evidence" value="ECO:0007669"/>
    <property type="project" value="InterPro"/>
</dbReference>
<evidence type="ECO:0000256" key="2">
    <source>
        <dbReference type="ARBA" id="ARBA00010741"/>
    </source>
</evidence>
<evidence type="ECO:0000256" key="6">
    <source>
        <dbReference type="ARBA" id="ARBA00023163"/>
    </source>
</evidence>
<proteinExistence type="inferred from homology"/>
<comment type="similarity">
    <text evidence="2">Belongs to the mitochondrion-specific ribosomal protein mL67 family.</text>
</comment>
<keyword evidence="7" id="KW-0687">Ribonucleoprotein</keyword>
<keyword evidence="11" id="KW-1185">Reference proteome</keyword>
<evidence type="ECO:0000313" key="10">
    <source>
        <dbReference type="EMBL" id="KAH3661186.1"/>
    </source>
</evidence>
<accession>A0A9P8T091</accession>
<dbReference type="PANTHER" id="PTHR28184">
    <property type="entry name" value="MITOCHONDRIAL HOMOLOGOUS RECOMBINATION PROTEIN 1"/>
    <property type="match status" value="1"/>
</dbReference>
<gene>
    <name evidence="10" type="ORF">OGAPHI_006593</name>
</gene>
<dbReference type="Proteomes" id="UP000769157">
    <property type="component" value="Unassembled WGS sequence"/>
</dbReference>
<dbReference type="InterPro" id="IPR024629">
    <property type="entry name" value="Ribosomal_mL67"/>
</dbReference>